<dbReference type="GO" id="GO:0051213">
    <property type="term" value="F:dioxygenase activity"/>
    <property type="evidence" value="ECO:0007669"/>
    <property type="project" value="UniProtKB-KW"/>
</dbReference>
<dbReference type="Pfam" id="PF02668">
    <property type="entry name" value="TauD"/>
    <property type="match status" value="1"/>
</dbReference>
<gene>
    <name evidence="5" type="ORF">KQ910_15855</name>
</gene>
<keyword evidence="2 5" id="KW-0223">Dioxygenase</keyword>
<feature type="domain" description="TauD/TfdA-like" evidence="4">
    <location>
        <begin position="8"/>
        <end position="313"/>
    </location>
</feature>
<evidence type="ECO:0000259" key="4">
    <source>
        <dbReference type="Pfam" id="PF02668"/>
    </source>
</evidence>
<dbReference type="RefSeq" id="WP_216962187.1">
    <property type="nucleotide sequence ID" value="NZ_JAHOPB010000001.1"/>
</dbReference>
<evidence type="ECO:0000313" key="6">
    <source>
        <dbReference type="Proteomes" id="UP000727907"/>
    </source>
</evidence>
<dbReference type="Proteomes" id="UP000727907">
    <property type="component" value="Unassembled WGS sequence"/>
</dbReference>
<evidence type="ECO:0000256" key="1">
    <source>
        <dbReference type="ARBA" id="ARBA00022723"/>
    </source>
</evidence>
<keyword evidence="1" id="KW-0479">Metal-binding</keyword>
<protein>
    <submittedName>
        <fullName evidence="5">TauD/TfdA family dioxygenase</fullName>
    </submittedName>
</protein>
<dbReference type="PANTHER" id="PTHR43779:SF3">
    <property type="entry name" value="(3R)-3-[(CARBOXYMETHYL)AMINO]FATTY ACID OXYGENASE_DECARBOXYLASE"/>
    <property type="match status" value="1"/>
</dbReference>
<sequence>MNVVREAPLPGASFGATLRLDGDAAEIVAAAERDPARLPAELSAARGLLLIQGMNGISDDPDLLIRLSRVFGPEVEDYRHTLTDLKAVHVSVPEILLVSNRAPVGKAPPKRPDPPLAADGLIPTQYPHRKGWHTDQSYRRPPPDISLFYAVTPAERTTGQTLFANGILAYEALPPALKAKVENLVGLHAQPGSGRSRDAALAGRTPRAFAVHERSQPQPVVRAHPVTGEKSLFLCEWGQMDWFEGPFVGLEPGPHGAGAALLDEIMAHYTERRFCYAHEWTEGDLLVWDNRCLVHAATWFDGDRESRLMWRTTVHGNPGAPYAGEKKSWIPAAAG</sequence>
<dbReference type="InterPro" id="IPR051178">
    <property type="entry name" value="TfdA_dioxygenase"/>
</dbReference>
<evidence type="ECO:0000313" key="5">
    <source>
        <dbReference type="EMBL" id="MBU8875249.1"/>
    </source>
</evidence>
<organism evidence="5 6">
    <name type="scientific">Reyranella humidisoli</name>
    <dbReference type="NCBI Taxonomy" id="2849149"/>
    <lineage>
        <taxon>Bacteria</taxon>
        <taxon>Pseudomonadati</taxon>
        <taxon>Pseudomonadota</taxon>
        <taxon>Alphaproteobacteria</taxon>
        <taxon>Hyphomicrobiales</taxon>
        <taxon>Reyranellaceae</taxon>
        <taxon>Reyranella</taxon>
    </lineage>
</organism>
<keyword evidence="2 5" id="KW-0560">Oxidoreductase</keyword>
<name>A0ABS6IKX5_9HYPH</name>
<dbReference type="InterPro" id="IPR003819">
    <property type="entry name" value="TauD/TfdA-like"/>
</dbReference>
<keyword evidence="3" id="KW-0408">Iron</keyword>
<accession>A0ABS6IKX5</accession>
<keyword evidence="6" id="KW-1185">Reference proteome</keyword>
<evidence type="ECO:0000256" key="2">
    <source>
        <dbReference type="ARBA" id="ARBA00022964"/>
    </source>
</evidence>
<comment type="caution">
    <text evidence="5">The sequence shown here is derived from an EMBL/GenBank/DDBJ whole genome shotgun (WGS) entry which is preliminary data.</text>
</comment>
<evidence type="ECO:0000256" key="3">
    <source>
        <dbReference type="ARBA" id="ARBA00023004"/>
    </source>
</evidence>
<proteinExistence type="predicted"/>
<dbReference type="PANTHER" id="PTHR43779">
    <property type="entry name" value="DIOXYGENASE RV0097-RELATED"/>
    <property type="match status" value="1"/>
</dbReference>
<reference evidence="5 6" key="1">
    <citation type="submission" date="2021-06" db="EMBL/GenBank/DDBJ databases">
        <authorList>
            <person name="Lee D.H."/>
        </authorList>
    </citation>
    <scope>NUCLEOTIDE SEQUENCE [LARGE SCALE GENOMIC DNA]</scope>
    <source>
        <strain evidence="5 6">MMS21-HV4-11</strain>
    </source>
</reference>
<dbReference type="EMBL" id="JAHOPB010000001">
    <property type="protein sequence ID" value="MBU8875249.1"/>
    <property type="molecule type" value="Genomic_DNA"/>
</dbReference>